<name>A0ABY4HC99_9BACI</name>
<dbReference type="RefSeq" id="WP_245032800.1">
    <property type="nucleotide sequence ID" value="NZ_CP095075.1"/>
</dbReference>
<organism evidence="1 2">
    <name type="scientific">Halobacillus amylolyticus</name>
    <dbReference type="NCBI Taxonomy" id="2932259"/>
    <lineage>
        <taxon>Bacteria</taxon>
        <taxon>Bacillati</taxon>
        <taxon>Bacillota</taxon>
        <taxon>Bacilli</taxon>
        <taxon>Bacillales</taxon>
        <taxon>Bacillaceae</taxon>
        <taxon>Halobacillus</taxon>
    </lineage>
</organism>
<sequence>MKKEKKKGLDKQVYIYSVSSNAFFNDTEHAIHKVLIEEKDFKEQLKKLYNEKYKDILKETNERITTLNECLTEQLNKNEDKRQLREESLHNKNKVGIFDSVLTRTLKDEKDDSNETDDIIIVRTYHYDILKDLIHKGFTSPSGEEYIYFTSSAGGIRDKKSMWIKKSKWDKHKDALTNGLNRGKINNTKVGEDKEGNPLYGMVTNKWASYLAMTATASIPFDDFNIDEVIVCDDLTMDVTGKVDFMDKDYTITPQVTRSLPMDVNDGVGLYQSDNDDDKNFQFRSVWQKGLLSPYNLHKHAEKCGNYKVKDIYGDYHDIRNVKIVLTKSQFKAWKFWNSWEEFKQDFRDNKCVAAKLNEEGDKDSFGDSYLNYQYLQTLTDVSDSELEALTKQTVTDINLMGNDQDTMLKMLGADEGKEKLNPFQQSLLTYPELLNDKYSRDIVMKKRRSMIKKAKGAKLSVPAKYTYILPDLYQYCEWLFTGEPTPLLGKDEVFCDLYPSGKTCVNRSPHLYREHLIKQNTIDDDKKEWFKTNAVYIGTSFAPKLLMCDFDGDKISIHEPDSNFVQIAERNMLNDNIVPLYYDEPTANPQPVTDENIYDCLINSYKINIGSKSNEISRFWNGDTSNLDVVKWLVYENNMMIDYAKNLWLPTRPPKVTKIIKENISGKVPKFFIWAKGKKVSQVAKTNKSTVNRIRKFIPTNNIDNQDVNGEFNWRMLTTNPDPKKKINKNNLIINRYTQLDQKKNMFMKNMDDGTKKGELYVYKMIREELLHINKDPFKVADVLVKHLYEDTDSAFKATLWECFGKELLHNLKHNTKNTKQCVDCHTRIKNVTNKERCEECAGTHKKEYDKDYRKSKLNAS</sequence>
<reference evidence="1" key="1">
    <citation type="submission" date="2022-04" db="EMBL/GenBank/DDBJ databases">
        <title>Halobacillus sp. isolated from saltern.</title>
        <authorList>
            <person name="Won M."/>
            <person name="Lee C.-M."/>
            <person name="Woen H.-Y."/>
            <person name="Kwon S.-W."/>
        </authorList>
    </citation>
    <scope>NUCLEOTIDE SEQUENCE</scope>
    <source>
        <strain evidence="1">SSHM10-5</strain>
    </source>
</reference>
<dbReference type="Proteomes" id="UP000830326">
    <property type="component" value="Chromosome"/>
</dbReference>
<proteinExistence type="predicted"/>
<protein>
    <submittedName>
        <fullName evidence="1">Uncharacterized protein</fullName>
    </submittedName>
</protein>
<accession>A0ABY4HC99</accession>
<dbReference type="EMBL" id="CP095075">
    <property type="protein sequence ID" value="UOR12181.1"/>
    <property type="molecule type" value="Genomic_DNA"/>
</dbReference>
<keyword evidence="2" id="KW-1185">Reference proteome</keyword>
<gene>
    <name evidence="1" type="ORF">MUO15_01185</name>
</gene>
<evidence type="ECO:0000313" key="1">
    <source>
        <dbReference type="EMBL" id="UOR12181.1"/>
    </source>
</evidence>
<evidence type="ECO:0000313" key="2">
    <source>
        <dbReference type="Proteomes" id="UP000830326"/>
    </source>
</evidence>